<organism evidence="1 2">
    <name type="scientific">Paraburkholderia humisilvae</name>
    <dbReference type="NCBI Taxonomy" id="627669"/>
    <lineage>
        <taxon>Bacteria</taxon>
        <taxon>Pseudomonadati</taxon>
        <taxon>Pseudomonadota</taxon>
        <taxon>Betaproteobacteria</taxon>
        <taxon>Burkholderiales</taxon>
        <taxon>Burkholderiaceae</taxon>
        <taxon>Paraburkholderia</taxon>
    </lineage>
</organism>
<evidence type="ECO:0000313" key="1">
    <source>
        <dbReference type="EMBL" id="CAB3765903.1"/>
    </source>
</evidence>
<proteinExistence type="predicted"/>
<dbReference type="AlphaFoldDB" id="A0A6J5EI40"/>
<protein>
    <submittedName>
        <fullName evidence="1">Uncharacterized protein</fullName>
    </submittedName>
</protein>
<accession>A0A6J5EI40</accession>
<keyword evidence="2" id="KW-1185">Reference proteome</keyword>
<name>A0A6J5EI40_9BURK</name>
<evidence type="ECO:0000313" key="2">
    <source>
        <dbReference type="Proteomes" id="UP000494363"/>
    </source>
</evidence>
<dbReference type="Proteomes" id="UP000494363">
    <property type="component" value="Unassembled WGS sequence"/>
</dbReference>
<gene>
    <name evidence="1" type="ORF">LMG29542_05260</name>
</gene>
<dbReference type="EMBL" id="CADIKH010000028">
    <property type="protein sequence ID" value="CAB3765903.1"/>
    <property type="molecule type" value="Genomic_DNA"/>
</dbReference>
<sequence>MWERPAVLLHTRGQIYDSNGENNAKTKVHFKK</sequence>
<reference evidence="1 2" key="1">
    <citation type="submission" date="2020-04" db="EMBL/GenBank/DDBJ databases">
        <authorList>
            <person name="De Canck E."/>
        </authorList>
    </citation>
    <scope>NUCLEOTIDE SEQUENCE [LARGE SCALE GENOMIC DNA]</scope>
    <source>
        <strain evidence="1 2">LMG 29542</strain>
    </source>
</reference>